<proteinExistence type="predicted"/>
<protein>
    <submittedName>
        <fullName evidence="1">Uncharacterized protein</fullName>
    </submittedName>
</protein>
<evidence type="ECO:0000313" key="1">
    <source>
        <dbReference type="EMBL" id="TET13400.1"/>
    </source>
</evidence>
<organism evidence="1 2">
    <name type="scientific">Aerophobetes bacterium</name>
    <dbReference type="NCBI Taxonomy" id="2030807"/>
    <lineage>
        <taxon>Bacteria</taxon>
        <taxon>Candidatus Aerophobota</taxon>
    </lineage>
</organism>
<accession>A0A523S5R8</accession>
<comment type="caution">
    <text evidence="1">The sequence shown here is derived from an EMBL/GenBank/DDBJ whole genome shotgun (WGS) entry which is preliminary data.</text>
</comment>
<reference evidence="1 2" key="1">
    <citation type="submission" date="2019-03" db="EMBL/GenBank/DDBJ databases">
        <title>Metabolic potential of uncultured bacteria and archaea associated with petroleum seepage in deep-sea sediments.</title>
        <authorList>
            <person name="Dong X."/>
            <person name="Hubert C."/>
        </authorList>
    </citation>
    <scope>NUCLEOTIDE SEQUENCE [LARGE SCALE GENOMIC DNA]</scope>
    <source>
        <strain evidence="1">E44_bin7</strain>
    </source>
</reference>
<evidence type="ECO:0000313" key="2">
    <source>
        <dbReference type="Proteomes" id="UP000316360"/>
    </source>
</evidence>
<dbReference type="AlphaFoldDB" id="A0A523S5R8"/>
<dbReference type="EMBL" id="SOKJ01000006">
    <property type="protein sequence ID" value="TET13400.1"/>
    <property type="molecule type" value="Genomic_DNA"/>
</dbReference>
<name>A0A523S5R8_UNCAE</name>
<sequence length="67" mass="8113">MKATFTCRANNLSFNTPIARFEDGRLISLNPRIRFRNHLLETEDAWEIKQVREWMQKHPRDEITELK</sequence>
<gene>
    <name evidence="1" type="ORF">E3J84_00080</name>
</gene>
<dbReference type="Proteomes" id="UP000316360">
    <property type="component" value="Unassembled WGS sequence"/>
</dbReference>